<keyword evidence="3 8" id="KW-0812">Transmembrane</keyword>
<evidence type="ECO:0000256" key="1">
    <source>
        <dbReference type="ARBA" id="ARBA00004651"/>
    </source>
</evidence>
<keyword evidence="4" id="KW-0201">Cytochrome c-type biogenesis</keyword>
<dbReference type="RefSeq" id="WP_079542233.1">
    <property type="nucleotide sequence ID" value="NZ_CP171111.1"/>
</dbReference>
<evidence type="ECO:0000256" key="7">
    <source>
        <dbReference type="ARBA" id="ARBA00023284"/>
    </source>
</evidence>
<dbReference type="EMBL" id="FKLO01000082">
    <property type="protein sequence ID" value="SAM72252.1"/>
    <property type="molecule type" value="Genomic_DNA"/>
</dbReference>
<dbReference type="Proteomes" id="UP000190837">
    <property type="component" value="Unassembled WGS sequence"/>
</dbReference>
<evidence type="ECO:0000256" key="8">
    <source>
        <dbReference type="SAM" id="Phobius"/>
    </source>
</evidence>
<dbReference type="Gene3D" id="3.40.30.10">
    <property type="entry name" value="Glutaredoxin"/>
    <property type="match status" value="1"/>
</dbReference>
<feature type="transmembrane region" description="Helical" evidence="8">
    <location>
        <begin position="560"/>
        <end position="582"/>
    </location>
</feature>
<dbReference type="SUPFAM" id="SSF52833">
    <property type="entry name" value="Thioredoxin-like"/>
    <property type="match status" value="1"/>
</dbReference>
<evidence type="ECO:0000256" key="5">
    <source>
        <dbReference type="ARBA" id="ARBA00022989"/>
    </source>
</evidence>
<dbReference type="SUPFAM" id="SSF74863">
    <property type="entry name" value="Thiol:disulfide interchange protein DsbD, N-terminal domain (DsbD-alpha)"/>
    <property type="match status" value="2"/>
</dbReference>
<evidence type="ECO:0000256" key="9">
    <source>
        <dbReference type="SAM" id="SignalP"/>
    </source>
</evidence>
<dbReference type="PANTHER" id="PTHR32234">
    <property type="entry name" value="THIOL:DISULFIDE INTERCHANGE PROTEIN DSBD"/>
    <property type="match status" value="1"/>
</dbReference>
<dbReference type="InterPro" id="IPR036929">
    <property type="entry name" value="DsbDN_sf"/>
</dbReference>
<dbReference type="InterPro" id="IPR017937">
    <property type="entry name" value="Thioredoxin_CS"/>
</dbReference>
<evidence type="ECO:0000313" key="11">
    <source>
        <dbReference type="EMBL" id="SAM72252.1"/>
    </source>
</evidence>
<name>A0A1C3H753_9GAMM</name>
<keyword evidence="11" id="KW-0560">Oxidoreductase</keyword>
<dbReference type="GO" id="GO:0017004">
    <property type="term" value="P:cytochrome complex assembly"/>
    <property type="evidence" value="ECO:0007669"/>
    <property type="project" value="UniProtKB-KW"/>
</dbReference>
<dbReference type="InterPro" id="IPR036249">
    <property type="entry name" value="Thioredoxin-like_sf"/>
</dbReference>
<dbReference type="InterPro" id="IPR013766">
    <property type="entry name" value="Thioredoxin_domain"/>
</dbReference>
<evidence type="ECO:0000256" key="4">
    <source>
        <dbReference type="ARBA" id="ARBA00022748"/>
    </source>
</evidence>
<evidence type="ECO:0000256" key="2">
    <source>
        <dbReference type="ARBA" id="ARBA00022475"/>
    </source>
</evidence>
<feature type="transmembrane region" description="Helical" evidence="8">
    <location>
        <begin position="394"/>
        <end position="416"/>
    </location>
</feature>
<dbReference type="GO" id="GO:0045454">
    <property type="term" value="P:cell redox homeostasis"/>
    <property type="evidence" value="ECO:0007669"/>
    <property type="project" value="TreeGrafter"/>
</dbReference>
<comment type="subcellular location">
    <subcellularLocation>
        <location evidence="1">Cell membrane</location>
        <topology evidence="1">Multi-pass membrane protein</topology>
    </subcellularLocation>
</comment>
<keyword evidence="9" id="KW-0732">Signal</keyword>
<feature type="transmembrane region" description="Helical" evidence="8">
    <location>
        <begin position="533"/>
        <end position="553"/>
    </location>
</feature>
<feature type="signal peptide" evidence="9">
    <location>
        <begin position="1"/>
        <end position="18"/>
    </location>
</feature>
<accession>A0A1C3H753</accession>
<keyword evidence="6 8" id="KW-0472">Membrane</keyword>
<evidence type="ECO:0000259" key="10">
    <source>
        <dbReference type="PROSITE" id="PS51352"/>
    </source>
</evidence>
<dbReference type="InterPro" id="IPR028250">
    <property type="entry name" value="DsbDN"/>
</dbReference>
<proteinExistence type="predicted"/>
<feature type="transmembrane region" description="Helical" evidence="8">
    <location>
        <begin position="361"/>
        <end position="382"/>
    </location>
</feature>
<protein>
    <submittedName>
        <fullName evidence="11">Cytochrome c-type biogenesis protein DsbD, protein-disulfide reductase</fullName>
        <ecNumber evidence="11">1.8.1.8</ecNumber>
    </submittedName>
</protein>
<feature type="transmembrane region" description="Helical" evidence="8">
    <location>
        <begin position="478"/>
        <end position="498"/>
    </location>
</feature>
<feature type="transmembrane region" description="Helical" evidence="8">
    <location>
        <begin position="437"/>
        <end position="466"/>
    </location>
</feature>
<feature type="transmembrane region" description="Helical" evidence="8">
    <location>
        <begin position="316"/>
        <end position="340"/>
    </location>
</feature>
<dbReference type="PANTHER" id="PTHR32234:SF0">
    <property type="entry name" value="THIOL:DISULFIDE INTERCHANGE PROTEIN DSBD"/>
    <property type="match status" value="1"/>
</dbReference>
<dbReference type="PROSITE" id="PS00194">
    <property type="entry name" value="THIOREDOXIN_1"/>
    <property type="match status" value="1"/>
</dbReference>
<reference evidence="12" key="1">
    <citation type="submission" date="2016-04" db="EMBL/GenBank/DDBJ databases">
        <authorList>
            <person name="Tagini F."/>
        </authorList>
    </citation>
    <scope>NUCLEOTIDE SEQUENCE [LARGE SCALE GENOMIC DNA]</scope>
    <source>
        <strain evidence="12">CHUV0807</strain>
    </source>
</reference>
<dbReference type="NCBIfam" id="NF001419">
    <property type="entry name" value="PRK00293.1"/>
    <property type="match status" value="1"/>
</dbReference>
<dbReference type="GO" id="GO:0005886">
    <property type="term" value="C:plasma membrane"/>
    <property type="evidence" value="ECO:0007669"/>
    <property type="project" value="UniProtKB-SubCell"/>
</dbReference>
<evidence type="ECO:0000256" key="6">
    <source>
        <dbReference type="ARBA" id="ARBA00023136"/>
    </source>
</evidence>
<dbReference type="Gene3D" id="2.60.40.1250">
    <property type="entry name" value="Thiol:disulfide interchange protein DsbD, N-terminal domain"/>
    <property type="match status" value="2"/>
</dbReference>
<sequence length="711" mass="77011">MKRLLPILLAFCAATTHADPLPAEEVFKPGIHQSATADGYRTEVTIRFPDGYYLYADKTSLSGADGEQSRTPPEEKDDPYLGPTQVWHHAPTITVTHHDRAETFTLKTQGCEENVICYPPTTWTLQVPAAELAATAPAEAAAASPVAEMAASETADNTSPSLFQTPKDMILPEDQAFLVKAEADGKGMLHVHYQMPDGYYLYRHSLKAELDGKPLALPLPQGERHQDDFLGEQEIYRHELRFSLPQPQGSALTLHLQGCAEGLICYPPLQRQFHFDGQAAQAGTLTTTVVPAEQAAAPAASSDEPSGIVQKLNDNFLIALPLVLLLGIGVSFTACVYPLVPIVTSLVVGKNTSSARAYRLISVYVLAMGAAMGLLGAVFGIFQINLQVILQKPWITVLVALLFAGLSLSLFDVYTLQTPRWLQKPVDKLNRKQQSGSYTGAAAMGALSILVVSPCATPILTALLLFTTQTTPLKGATALFFFGLGTGLPLLLFAGAFRKFLPKAGAWMDNVKKGFAFALLAIATWLITRIMPLGWALAVWTLYALLFATYIYGEGKLRRFLAALGLVVAIALGTQSAAQFFAPPAAAVARQGANFRLLYSKAEIAAALAASDRPVLLDFYADWCVACKKWEAHIWHNPRFATELADYTLLKIDVTDFDDAHKAIFNELGLVGPPAVLRYPPHGQLAAPQEKIIGELEADAFAAKLAAWRVP</sequence>
<evidence type="ECO:0000313" key="12">
    <source>
        <dbReference type="Proteomes" id="UP000190837"/>
    </source>
</evidence>
<gene>
    <name evidence="11" type="ORF">CHUV0807_2441</name>
</gene>
<dbReference type="GO" id="GO:0047134">
    <property type="term" value="F:protein-disulfide reductase [NAD(P)H] activity"/>
    <property type="evidence" value="ECO:0007669"/>
    <property type="project" value="UniProtKB-EC"/>
</dbReference>
<dbReference type="PROSITE" id="PS51352">
    <property type="entry name" value="THIOREDOXIN_2"/>
    <property type="match status" value="1"/>
</dbReference>
<keyword evidence="7" id="KW-0676">Redox-active center</keyword>
<dbReference type="Pfam" id="PF13899">
    <property type="entry name" value="Thioredoxin_7"/>
    <property type="match status" value="1"/>
</dbReference>
<keyword evidence="2" id="KW-1003">Cell membrane</keyword>
<feature type="transmembrane region" description="Helical" evidence="8">
    <location>
        <begin position="510"/>
        <end position="527"/>
    </location>
</feature>
<keyword evidence="5 8" id="KW-1133">Transmembrane helix</keyword>
<feature type="chain" id="PRO_5008674949" evidence="9">
    <location>
        <begin position="19"/>
        <end position="711"/>
    </location>
</feature>
<dbReference type="Pfam" id="PF02683">
    <property type="entry name" value="DsbD_TM"/>
    <property type="match status" value="1"/>
</dbReference>
<feature type="domain" description="Thioredoxin" evidence="10">
    <location>
        <begin position="576"/>
        <end position="710"/>
    </location>
</feature>
<dbReference type="Pfam" id="PF11412">
    <property type="entry name" value="DsbD_N"/>
    <property type="match status" value="2"/>
</dbReference>
<organism evidence="11 12">
    <name type="scientific">Cardiobacterium hominis</name>
    <dbReference type="NCBI Taxonomy" id="2718"/>
    <lineage>
        <taxon>Bacteria</taxon>
        <taxon>Pseudomonadati</taxon>
        <taxon>Pseudomonadota</taxon>
        <taxon>Gammaproteobacteria</taxon>
        <taxon>Cardiobacteriales</taxon>
        <taxon>Cardiobacteriaceae</taxon>
        <taxon>Cardiobacterium</taxon>
    </lineage>
</organism>
<dbReference type="EC" id="1.8.1.8" evidence="11"/>
<dbReference type="AlphaFoldDB" id="A0A1C3H753"/>
<dbReference type="InterPro" id="IPR003834">
    <property type="entry name" value="Cyt_c_assmbl_TM_dom"/>
</dbReference>
<evidence type="ECO:0000256" key="3">
    <source>
        <dbReference type="ARBA" id="ARBA00022692"/>
    </source>
</evidence>